<proteinExistence type="predicted"/>
<keyword evidence="3" id="KW-1185">Reference proteome</keyword>
<gene>
    <name evidence="2" type="ORF">PR048_009362</name>
</gene>
<dbReference type="Proteomes" id="UP001159363">
    <property type="component" value="Chromosome 3"/>
</dbReference>
<protein>
    <submittedName>
        <fullName evidence="2">Uncharacterized protein</fullName>
    </submittedName>
</protein>
<feature type="region of interest" description="Disordered" evidence="1">
    <location>
        <begin position="1"/>
        <end position="75"/>
    </location>
</feature>
<evidence type="ECO:0000256" key="1">
    <source>
        <dbReference type="SAM" id="MobiDB-lite"/>
    </source>
</evidence>
<accession>A0ABQ9HZN5</accession>
<organism evidence="2 3">
    <name type="scientific">Dryococelus australis</name>
    <dbReference type="NCBI Taxonomy" id="614101"/>
    <lineage>
        <taxon>Eukaryota</taxon>
        <taxon>Metazoa</taxon>
        <taxon>Ecdysozoa</taxon>
        <taxon>Arthropoda</taxon>
        <taxon>Hexapoda</taxon>
        <taxon>Insecta</taxon>
        <taxon>Pterygota</taxon>
        <taxon>Neoptera</taxon>
        <taxon>Polyneoptera</taxon>
        <taxon>Phasmatodea</taxon>
        <taxon>Verophasmatodea</taxon>
        <taxon>Anareolatae</taxon>
        <taxon>Phasmatidae</taxon>
        <taxon>Eurycanthinae</taxon>
        <taxon>Dryococelus</taxon>
    </lineage>
</organism>
<evidence type="ECO:0000313" key="3">
    <source>
        <dbReference type="Proteomes" id="UP001159363"/>
    </source>
</evidence>
<sequence length="105" mass="11170">MPDHAGMAQGNVQPLLSPVAAAEADKFSQVEEPEESSSTGEVQKGIEPIPSLNQDEGATPDRSAEPQRQELPPHVCRTNFQNKEAGTRTPCVGLPVNLLALTPNT</sequence>
<comment type="caution">
    <text evidence="2">The sequence shown here is derived from an EMBL/GenBank/DDBJ whole genome shotgun (WGS) entry which is preliminary data.</text>
</comment>
<reference evidence="2 3" key="1">
    <citation type="submission" date="2023-02" db="EMBL/GenBank/DDBJ databases">
        <title>LHISI_Scaffold_Assembly.</title>
        <authorList>
            <person name="Stuart O.P."/>
            <person name="Cleave R."/>
            <person name="Magrath M.J.L."/>
            <person name="Mikheyev A.S."/>
        </authorList>
    </citation>
    <scope>NUCLEOTIDE SEQUENCE [LARGE SCALE GENOMIC DNA]</scope>
    <source>
        <strain evidence="2">Daus_M_001</strain>
        <tissue evidence="2">Leg muscle</tissue>
    </source>
</reference>
<name>A0ABQ9HZN5_9NEOP</name>
<dbReference type="EMBL" id="JARBHB010000003">
    <property type="protein sequence ID" value="KAJ8889857.1"/>
    <property type="molecule type" value="Genomic_DNA"/>
</dbReference>
<evidence type="ECO:0000313" key="2">
    <source>
        <dbReference type="EMBL" id="KAJ8889857.1"/>
    </source>
</evidence>